<accession>A0ABV2SZA3</accession>
<evidence type="ECO:0000313" key="2">
    <source>
        <dbReference type="Proteomes" id="UP001549799"/>
    </source>
</evidence>
<proteinExistence type="predicted"/>
<dbReference type="EMBL" id="JBEXAE010000013">
    <property type="protein sequence ID" value="MET6992075.1"/>
    <property type="molecule type" value="Genomic_DNA"/>
</dbReference>
<protein>
    <recommendedName>
        <fullName evidence="3">Outer membrane protein beta-barrel domain-containing protein</fullName>
    </recommendedName>
</protein>
<gene>
    <name evidence="1" type="ORF">ABXZ36_15615</name>
</gene>
<dbReference type="RefSeq" id="WP_354616617.1">
    <property type="nucleotide sequence ID" value="NZ_JBEXAE010000013.1"/>
</dbReference>
<evidence type="ECO:0000313" key="1">
    <source>
        <dbReference type="EMBL" id="MET6992075.1"/>
    </source>
</evidence>
<organism evidence="1 2">
    <name type="scientific">Sediminicola arcticus</name>
    <dbReference type="NCBI Taxonomy" id="1574308"/>
    <lineage>
        <taxon>Bacteria</taxon>
        <taxon>Pseudomonadati</taxon>
        <taxon>Bacteroidota</taxon>
        <taxon>Flavobacteriia</taxon>
        <taxon>Flavobacteriales</taxon>
        <taxon>Flavobacteriaceae</taxon>
        <taxon>Sediminicola</taxon>
    </lineage>
</organism>
<name>A0ABV2SZA3_9FLAO</name>
<reference evidence="1 2" key="1">
    <citation type="submission" date="2024-07" db="EMBL/GenBank/DDBJ databases">
        <title>The genome sequence of type strain Sediminicola arcticus GDMCC 1.2805.</title>
        <authorList>
            <person name="Liu Y."/>
        </authorList>
    </citation>
    <scope>NUCLEOTIDE SEQUENCE [LARGE SCALE GENOMIC DNA]</scope>
    <source>
        <strain evidence="1 2">GDMCC 1.2805</strain>
    </source>
</reference>
<dbReference type="Proteomes" id="UP001549799">
    <property type="component" value="Unassembled WGS sequence"/>
</dbReference>
<evidence type="ECO:0008006" key="3">
    <source>
        <dbReference type="Google" id="ProtNLM"/>
    </source>
</evidence>
<comment type="caution">
    <text evidence="1">The sequence shown here is derived from an EMBL/GenBank/DDBJ whole genome shotgun (WGS) entry which is preliminary data.</text>
</comment>
<keyword evidence="2" id="KW-1185">Reference proteome</keyword>
<sequence>MAFFQSVHFDQLGKEKFLRYNGGFTANAVYYDGAANRQGLTYYLTGNLNFNIAGLYNVPLSFTYSNLDFEFPNPFKFNRFSFNLSYNTIGEDKNLTVGPTLAVGKKFFDKKLRLTSQVPITPILTMESNKEVYIILEWGVIMCGCKT</sequence>